<comment type="similarity">
    <text evidence="2">Belongs to the PER33/POM33 family.</text>
</comment>
<accession>A0A5J4N746</accession>
<dbReference type="PANTHER" id="PTHR12703:SF4">
    <property type="entry name" value="TRANSMEMBRANE PROTEIN 33"/>
    <property type="match status" value="1"/>
</dbReference>
<sequence>MLTNVVSFFCLDLNSHLHVYRLFALTFSIFDACIPVRSSALYAVHTKPARRRWIQFLTFTHASGPRRNEATGDGPDTNSAAGQPSYLRNLVQAAVTKVNTNNEPILRLIALNEIMLMVVCIFMALSGPRIIILPFIYYPFLKMRYSSRRNPYSRLAFYELRVSLQSMACHPKCPGFVSRMIYGLINMVSRLCPTAG</sequence>
<dbReference type="PANTHER" id="PTHR12703">
    <property type="entry name" value="TRANSMEMBRANE PROTEIN 33"/>
    <property type="match status" value="1"/>
</dbReference>
<gene>
    <name evidence="7" type="ORF">DEA37_0001891</name>
</gene>
<evidence type="ECO:0000256" key="4">
    <source>
        <dbReference type="ARBA" id="ARBA00022989"/>
    </source>
</evidence>
<comment type="subcellular location">
    <subcellularLocation>
        <location evidence="1">Membrane</location>
        <topology evidence="1">Multi-pass membrane protein</topology>
    </subcellularLocation>
</comment>
<evidence type="ECO:0000313" key="8">
    <source>
        <dbReference type="Proteomes" id="UP000324629"/>
    </source>
</evidence>
<keyword evidence="8" id="KW-1185">Reference proteome</keyword>
<dbReference type="InterPro" id="IPR051645">
    <property type="entry name" value="PER33/POM33_regulator"/>
</dbReference>
<dbReference type="InterPro" id="IPR005344">
    <property type="entry name" value="TMEM33/Pom33"/>
</dbReference>
<dbReference type="Proteomes" id="UP000324629">
    <property type="component" value="Unassembled WGS sequence"/>
</dbReference>
<dbReference type="GO" id="GO:0016020">
    <property type="term" value="C:membrane"/>
    <property type="evidence" value="ECO:0007669"/>
    <property type="project" value="UniProtKB-SubCell"/>
</dbReference>
<dbReference type="GO" id="GO:0071786">
    <property type="term" value="P:endoplasmic reticulum tubular network organization"/>
    <property type="evidence" value="ECO:0007669"/>
    <property type="project" value="TreeGrafter"/>
</dbReference>
<evidence type="ECO:0000256" key="6">
    <source>
        <dbReference type="SAM" id="Phobius"/>
    </source>
</evidence>
<keyword evidence="4 6" id="KW-1133">Transmembrane helix</keyword>
<keyword evidence="5 6" id="KW-0472">Membrane</keyword>
<evidence type="ECO:0000256" key="1">
    <source>
        <dbReference type="ARBA" id="ARBA00004141"/>
    </source>
</evidence>
<dbReference type="Pfam" id="PF03661">
    <property type="entry name" value="TMEM33_Pom33"/>
    <property type="match status" value="1"/>
</dbReference>
<evidence type="ECO:0000256" key="3">
    <source>
        <dbReference type="ARBA" id="ARBA00022692"/>
    </source>
</evidence>
<dbReference type="GO" id="GO:0005783">
    <property type="term" value="C:endoplasmic reticulum"/>
    <property type="evidence" value="ECO:0007669"/>
    <property type="project" value="TreeGrafter"/>
</dbReference>
<proteinExistence type="inferred from homology"/>
<evidence type="ECO:0000313" key="7">
    <source>
        <dbReference type="EMBL" id="KAA3671257.1"/>
    </source>
</evidence>
<organism evidence="7 8">
    <name type="scientific">Paragonimus westermani</name>
    <dbReference type="NCBI Taxonomy" id="34504"/>
    <lineage>
        <taxon>Eukaryota</taxon>
        <taxon>Metazoa</taxon>
        <taxon>Spiralia</taxon>
        <taxon>Lophotrochozoa</taxon>
        <taxon>Platyhelminthes</taxon>
        <taxon>Trematoda</taxon>
        <taxon>Digenea</taxon>
        <taxon>Plagiorchiida</taxon>
        <taxon>Troglotremata</taxon>
        <taxon>Troglotrematidae</taxon>
        <taxon>Paragonimus</taxon>
    </lineage>
</organism>
<evidence type="ECO:0000256" key="2">
    <source>
        <dbReference type="ARBA" id="ARBA00007322"/>
    </source>
</evidence>
<dbReference type="GO" id="GO:0061024">
    <property type="term" value="P:membrane organization"/>
    <property type="evidence" value="ECO:0007669"/>
    <property type="project" value="TreeGrafter"/>
</dbReference>
<feature type="transmembrane region" description="Helical" evidence="6">
    <location>
        <begin position="20"/>
        <end position="44"/>
    </location>
</feature>
<dbReference type="AlphaFoldDB" id="A0A5J4N746"/>
<name>A0A5J4N746_9TREM</name>
<evidence type="ECO:0000256" key="5">
    <source>
        <dbReference type="ARBA" id="ARBA00023136"/>
    </source>
</evidence>
<keyword evidence="3 6" id="KW-0812">Transmembrane</keyword>
<dbReference type="EMBL" id="QNGE01006874">
    <property type="protein sequence ID" value="KAA3671257.1"/>
    <property type="molecule type" value="Genomic_DNA"/>
</dbReference>
<reference evidence="7 8" key="1">
    <citation type="journal article" date="2019" name="Gigascience">
        <title>Whole-genome sequence of the oriental lung fluke Paragonimus westermani.</title>
        <authorList>
            <person name="Oey H."/>
            <person name="Zakrzewski M."/>
            <person name="Narain K."/>
            <person name="Devi K.R."/>
            <person name="Agatsuma T."/>
            <person name="Nawaratna S."/>
            <person name="Gobert G.N."/>
            <person name="Jones M.K."/>
            <person name="Ragan M.A."/>
            <person name="McManus D.P."/>
            <person name="Krause L."/>
        </authorList>
    </citation>
    <scope>NUCLEOTIDE SEQUENCE [LARGE SCALE GENOMIC DNA]</scope>
    <source>
        <strain evidence="7 8">IND2009</strain>
    </source>
</reference>
<protein>
    <submittedName>
        <fullName evidence="7">Transmembrane protein 33</fullName>
    </submittedName>
</protein>
<comment type="caution">
    <text evidence="7">The sequence shown here is derived from an EMBL/GenBank/DDBJ whole genome shotgun (WGS) entry which is preliminary data.</text>
</comment>
<feature type="transmembrane region" description="Helical" evidence="6">
    <location>
        <begin position="114"/>
        <end position="140"/>
    </location>
</feature>